<organism evidence="2 3">
    <name type="scientific">Ilyodon furcidens</name>
    <name type="common">goldbreast splitfin</name>
    <dbReference type="NCBI Taxonomy" id="33524"/>
    <lineage>
        <taxon>Eukaryota</taxon>
        <taxon>Metazoa</taxon>
        <taxon>Chordata</taxon>
        <taxon>Craniata</taxon>
        <taxon>Vertebrata</taxon>
        <taxon>Euteleostomi</taxon>
        <taxon>Actinopterygii</taxon>
        <taxon>Neopterygii</taxon>
        <taxon>Teleostei</taxon>
        <taxon>Neoteleostei</taxon>
        <taxon>Acanthomorphata</taxon>
        <taxon>Ovalentaria</taxon>
        <taxon>Atherinomorphae</taxon>
        <taxon>Cyprinodontiformes</taxon>
        <taxon>Goodeidae</taxon>
        <taxon>Ilyodon</taxon>
    </lineage>
</organism>
<keyword evidence="3" id="KW-1185">Reference proteome</keyword>
<reference evidence="2 3" key="1">
    <citation type="submission" date="2021-06" db="EMBL/GenBank/DDBJ databases">
        <authorList>
            <person name="Palmer J.M."/>
        </authorList>
    </citation>
    <scope>NUCLEOTIDE SEQUENCE [LARGE SCALE GENOMIC DNA]</scope>
    <source>
        <strain evidence="3">if_2019</strain>
        <tissue evidence="2">Muscle</tissue>
    </source>
</reference>
<feature type="region of interest" description="Disordered" evidence="1">
    <location>
        <begin position="1"/>
        <end position="53"/>
    </location>
</feature>
<dbReference type="Proteomes" id="UP001482620">
    <property type="component" value="Unassembled WGS sequence"/>
</dbReference>
<name>A0ABV0T774_9TELE</name>
<evidence type="ECO:0000313" key="3">
    <source>
        <dbReference type="Proteomes" id="UP001482620"/>
    </source>
</evidence>
<dbReference type="EMBL" id="JAHRIQ010023595">
    <property type="protein sequence ID" value="MEQ2228230.1"/>
    <property type="molecule type" value="Genomic_DNA"/>
</dbReference>
<accession>A0ABV0T774</accession>
<gene>
    <name evidence="2" type="ORF">ILYODFUR_006811</name>
</gene>
<sequence length="119" mass="13051">MLEESRASQSRQEPSAEDHLSGFSAIRTRAAADSGRGSDARLQCGRPTYVPSVPQPPQMAITVSYVGASVHTHTHTHTHTSLPWKRMANMLELIVCSQHLVVSFLRPSGCSWCLHEAIT</sequence>
<comment type="caution">
    <text evidence="2">The sequence shown here is derived from an EMBL/GenBank/DDBJ whole genome shotgun (WGS) entry which is preliminary data.</text>
</comment>
<evidence type="ECO:0000256" key="1">
    <source>
        <dbReference type="SAM" id="MobiDB-lite"/>
    </source>
</evidence>
<proteinExistence type="predicted"/>
<evidence type="ECO:0000313" key="2">
    <source>
        <dbReference type="EMBL" id="MEQ2228230.1"/>
    </source>
</evidence>
<protein>
    <submittedName>
        <fullName evidence="2">Uncharacterized protein</fullName>
    </submittedName>
</protein>